<feature type="compositionally biased region" description="Polar residues" evidence="1">
    <location>
        <begin position="244"/>
        <end position="254"/>
    </location>
</feature>
<dbReference type="EMBL" id="CAJPDQ010000045">
    <property type="protein sequence ID" value="CAF9932521.1"/>
    <property type="molecule type" value="Genomic_DNA"/>
</dbReference>
<feature type="region of interest" description="Disordered" evidence="1">
    <location>
        <begin position="1"/>
        <end position="75"/>
    </location>
</feature>
<organism evidence="2 3">
    <name type="scientific">Gomphillus americanus</name>
    <dbReference type="NCBI Taxonomy" id="1940652"/>
    <lineage>
        <taxon>Eukaryota</taxon>
        <taxon>Fungi</taxon>
        <taxon>Dikarya</taxon>
        <taxon>Ascomycota</taxon>
        <taxon>Pezizomycotina</taxon>
        <taxon>Lecanoromycetes</taxon>
        <taxon>OSLEUM clade</taxon>
        <taxon>Ostropomycetidae</taxon>
        <taxon>Ostropales</taxon>
        <taxon>Graphidaceae</taxon>
        <taxon>Gomphilloideae</taxon>
        <taxon>Gomphillus</taxon>
    </lineage>
</organism>
<feature type="compositionally biased region" description="Polar residues" evidence="1">
    <location>
        <begin position="265"/>
        <end position="282"/>
    </location>
</feature>
<name>A0A8H3FXI7_9LECA</name>
<evidence type="ECO:0000313" key="2">
    <source>
        <dbReference type="EMBL" id="CAF9932521.1"/>
    </source>
</evidence>
<gene>
    <name evidence="2" type="ORF">GOMPHAMPRED_006598</name>
</gene>
<feature type="compositionally biased region" description="Basic and acidic residues" evidence="1">
    <location>
        <begin position="226"/>
        <end position="236"/>
    </location>
</feature>
<feature type="compositionally biased region" description="Basic and acidic residues" evidence="1">
    <location>
        <begin position="8"/>
        <end position="22"/>
    </location>
</feature>
<comment type="caution">
    <text evidence="2">The sequence shown here is derived from an EMBL/GenBank/DDBJ whole genome shotgun (WGS) entry which is preliminary data.</text>
</comment>
<feature type="compositionally biased region" description="Basic and acidic residues" evidence="1">
    <location>
        <begin position="31"/>
        <end position="46"/>
    </location>
</feature>
<reference evidence="2" key="1">
    <citation type="submission" date="2021-03" db="EMBL/GenBank/DDBJ databases">
        <authorList>
            <person name="Tagirdzhanova G."/>
        </authorList>
    </citation>
    <scope>NUCLEOTIDE SEQUENCE</scope>
</reference>
<feature type="compositionally biased region" description="Low complexity" evidence="1">
    <location>
        <begin position="194"/>
        <end position="203"/>
    </location>
</feature>
<accession>A0A8H3FXI7</accession>
<protein>
    <submittedName>
        <fullName evidence="2">Uncharacterized protein</fullName>
    </submittedName>
</protein>
<feature type="region of interest" description="Disordered" evidence="1">
    <location>
        <begin position="91"/>
        <end position="288"/>
    </location>
</feature>
<dbReference type="Proteomes" id="UP000664169">
    <property type="component" value="Unassembled WGS sequence"/>
</dbReference>
<keyword evidence="3" id="KW-1185">Reference proteome</keyword>
<dbReference type="AlphaFoldDB" id="A0A8H3FXI7"/>
<evidence type="ECO:0000256" key="1">
    <source>
        <dbReference type="SAM" id="MobiDB-lite"/>
    </source>
</evidence>
<feature type="compositionally biased region" description="Polar residues" evidence="1">
    <location>
        <begin position="209"/>
        <end position="221"/>
    </location>
</feature>
<sequence>MGPALELSKVEKKDDRIGKEQEQAEQAALKLDNKPSDVEETLKAEESVQPPSISQVQPIGGEQKQTKGRKLAQSPGLLLICQRENEGKDIESALCKPSSGPIASSENTQRSPPIEETKPLNDSQPKQSNQDEIKHSTLPLSFHIEQKGDGPATRTCELGESIYATPTATEQRKPPPITRPSGLSASIYSPPPTSNNNTSSVPSKHTRPRTINNSKGRSSHSPGLELIRKMEQEKAKSTAGKSGLSGSMHATQLSGLAPGKDSTLLADTQSSRPESPTKTTGSRTREIVPEIEEACNLLALN</sequence>
<evidence type="ECO:0000313" key="3">
    <source>
        <dbReference type="Proteomes" id="UP000664169"/>
    </source>
</evidence>
<proteinExistence type="predicted"/>
<feature type="compositionally biased region" description="Polar residues" evidence="1">
    <location>
        <begin position="101"/>
        <end position="111"/>
    </location>
</feature>